<dbReference type="PROSITE" id="PS50003">
    <property type="entry name" value="PH_DOMAIN"/>
    <property type="match status" value="2"/>
</dbReference>
<keyword evidence="3 5" id="KW-0863">Zinc-finger</keyword>
<evidence type="ECO:0000259" key="7">
    <source>
        <dbReference type="PROSITE" id="PS50115"/>
    </source>
</evidence>
<organism evidence="8 9">
    <name type="scientific">Trichoplax adhaerens</name>
    <name type="common">Trichoplax reptans</name>
    <dbReference type="NCBI Taxonomy" id="10228"/>
    <lineage>
        <taxon>Eukaryota</taxon>
        <taxon>Metazoa</taxon>
        <taxon>Placozoa</taxon>
        <taxon>Uniplacotomia</taxon>
        <taxon>Trichoplacea</taxon>
        <taxon>Trichoplacidae</taxon>
        <taxon>Trichoplax</taxon>
    </lineage>
</organism>
<dbReference type="AlphaFoldDB" id="B3RMK7"/>
<dbReference type="SMART" id="SM00233">
    <property type="entry name" value="PH"/>
    <property type="match status" value="2"/>
</dbReference>
<dbReference type="PANTHER" id="PTHR46021">
    <property type="entry name" value="ARF-GAP WITH DUAL PH DOMAIN-CONTAINING PROTEIN 1-LIKE PROTEIN"/>
    <property type="match status" value="1"/>
</dbReference>
<dbReference type="GO" id="GO:0005737">
    <property type="term" value="C:cytoplasm"/>
    <property type="evidence" value="ECO:0000318"/>
    <property type="project" value="GO_Central"/>
</dbReference>
<dbReference type="PRINTS" id="PR00405">
    <property type="entry name" value="REVINTRACTNG"/>
</dbReference>
<dbReference type="FunCoup" id="B3RMK7">
    <property type="interactions" value="396"/>
</dbReference>
<dbReference type="InterPro" id="IPR052589">
    <property type="entry name" value="Arf-GAP_dual-PH_domain"/>
</dbReference>
<feature type="domain" description="PH" evidence="6">
    <location>
        <begin position="131"/>
        <end position="234"/>
    </location>
</feature>
<evidence type="ECO:0000256" key="4">
    <source>
        <dbReference type="ARBA" id="ARBA00022833"/>
    </source>
</evidence>
<dbReference type="PhylomeDB" id="B3RMK7"/>
<dbReference type="GO" id="GO:1902936">
    <property type="term" value="F:phosphatidylinositol bisphosphate binding"/>
    <property type="evidence" value="ECO:0007669"/>
    <property type="project" value="InterPro"/>
</dbReference>
<keyword evidence="4" id="KW-0862">Zinc</keyword>
<dbReference type="eggNOG" id="KOG0703">
    <property type="taxonomic scope" value="Eukaryota"/>
</dbReference>
<dbReference type="CDD" id="cd01251">
    <property type="entry name" value="PH2_ADAP"/>
    <property type="match status" value="1"/>
</dbReference>
<dbReference type="CDD" id="cd13252">
    <property type="entry name" value="PH1_ADAP"/>
    <property type="match status" value="1"/>
</dbReference>
<dbReference type="GO" id="GO:0005096">
    <property type="term" value="F:GTPase activator activity"/>
    <property type="evidence" value="ECO:0000318"/>
    <property type="project" value="GO_Central"/>
</dbReference>
<dbReference type="Proteomes" id="UP000009022">
    <property type="component" value="Unassembled WGS sequence"/>
</dbReference>
<evidence type="ECO:0000256" key="3">
    <source>
        <dbReference type="ARBA" id="ARBA00022771"/>
    </source>
</evidence>
<dbReference type="InterPro" id="IPR001849">
    <property type="entry name" value="PH_domain"/>
</dbReference>
<dbReference type="OrthoDB" id="10266696at2759"/>
<dbReference type="Gene3D" id="2.30.29.30">
    <property type="entry name" value="Pleckstrin-homology domain (PH domain)/Phosphotyrosine-binding domain (PTB)"/>
    <property type="match status" value="2"/>
</dbReference>
<dbReference type="CDD" id="cd08832">
    <property type="entry name" value="ArfGap_ADAP"/>
    <property type="match status" value="1"/>
</dbReference>
<dbReference type="GO" id="GO:0008270">
    <property type="term" value="F:zinc ion binding"/>
    <property type="evidence" value="ECO:0007669"/>
    <property type="project" value="UniProtKB-KW"/>
</dbReference>
<feature type="domain" description="Arf-GAP" evidence="7">
    <location>
        <begin position="7"/>
        <end position="129"/>
    </location>
</feature>
<feature type="domain" description="PH" evidence="6">
    <location>
        <begin position="259"/>
        <end position="362"/>
    </location>
</feature>
<dbReference type="InterPro" id="IPR001164">
    <property type="entry name" value="ArfGAP_dom"/>
</dbReference>
<dbReference type="InterPro" id="IPR011993">
    <property type="entry name" value="PH-like_dom_sf"/>
</dbReference>
<dbReference type="FunFam" id="2.30.29.30:FF:000099">
    <property type="entry name" value="Arf-GAP with dual PH domain-containing protein 1"/>
    <property type="match status" value="1"/>
</dbReference>
<keyword evidence="2" id="KW-0479">Metal-binding</keyword>
<dbReference type="InParanoid" id="B3RMK7"/>
<dbReference type="InterPro" id="IPR038508">
    <property type="entry name" value="ArfGAP_dom_sf"/>
</dbReference>
<evidence type="ECO:0000259" key="6">
    <source>
        <dbReference type="PROSITE" id="PS50003"/>
    </source>
</evidence>
<dbReference type="PANTHER" id="PTHR46021:SF2">
    <property type="entry name" value="ARF-GAP WITH DUAL PH DOMAIN-CONTAINING PROTEIN 1"/>
    <property type="match status" value="1"/>
</dbReference>
<evidence type="ECO:0000256" key="1">
    <source>
        <dbReference type="ARBA" id="ARBA00022468"/>
    </source>
</evidence>
<dbReference type="HOGENOM" id="CLU_061583_0_0_1"/>
<dbReference type="CTD" id="6750916"/>
<dbReference type="InterPro" id="IPR037849">
    <property type="entry name" value="PH1_ADAP"/>
</dbReference>
<dbReference type="GeneID" id="6750916"/>
<dbReference type="FunFam" id="1.10.220.150:FF:000009">
    <property type="entry name" value="stromal membrane-associated protein 1 isoform X1"/>
    <property type="match status" value="1"/>
</dbReference>
<dbReference type="PROSITE" id="PS50115">
    <property type="entry name" value="ARFGAP"/>
    <property type="match status" value="1"/>
</dbReference>
<evidence type="ECO:0000313" key="9">
    <source>
        <dbReference type="Proteomes" id="UP000009022"/>
    </source>
</evidence>
<keyword evidence="9" id="KW-1185">Reference proteome</keyword>
<accession>B3RMK7</accession>
<dbReference type="Pfam" id="PF00169">
    <property type="entry name" value="PH"/>
    <property type="match status" value="2"/>
</dbReference>
<evidence type="ECO:0008006" key="10">
    <source>
        <dbReference type="Google" id="ProtNLM"/>
    </source>
</evidence>
<dbReference type="OMA" id="IQGYHWP"/>
<dbReference type="GO" id="GO:0005886">
    <property type="term" value="C:plasma membrane"/>
    <property type="evidence" value="ECO:0000318"/>
    <property type="project" value="GO_Central"/>
</dbReference>
<proteinExistence type="predicted"/>
<dbReference type="SMART" id="SM00105">
    <property type="entry name" value="ArfGap"/>
    <property type="match status" value="1"/>
</dbReference>
<dbReference type="STRING" id="10228.B3RMK7"/>
<reference evidence="8 9" key="1">
    <citation type="journal article" date="2008" name="Nature">
        <title>The Trichoplax genome and the nature of placozoans.</title>
        <authorList>
            <person name="Srivastava M."/>
            <person name="Begovic E."/>
            <person name="Chapman J."/>
            <person name="Putnam N.H."/>
            <person name="Hellsten U."/>
            <person name="Kawashima T."/>
            <person name="Kuo A."/>
            <person name="Mitros T."/>
            <person name="Salamov A."/>
            <person name="Carpenter M.L."/>
            <person name="Signorovitch A.Y."/>
            <person name="Moreno M.A."/>
            <person name="Kamm K."/>
            <person name="Grimwood J."/>
            <person name="Schmutz J."/>
            <person name="Shapiro H."/>
            <person name="Grigoriev I.V."/>
            <person name="Buss L.W."/>
            <person name="Schierwater B."/>
            <person name="Dellaporta S.L."/>
            <person name="Rokhsar D.S."/>
        </authorList>
    </citation>
    <scope>NUCLEOTIDE SEQUENCE [LARGE SCALE GENOMIC DNA]</scope>
    <source>
        <strain evidence="8 9">Grell-BS-1999</strain>
    </source>
</reference>
<dbReference type="SUPFAM" id="SSF50729">
    <property type="entry name" value="PH domain-like"/>
    <property type="match status" value="2"/>
</dbReference>
<dbReference type="SUPFAM" id="SSF57863">
    <property type="entry name" value="ArfGap/RecO-like zinc finger"/>
    <property type="match status" value="1"/>
</dbReference>
<dbReference type="InterPro" id="IPR037278">
    <property type="entry name" value="ARFGAP/RecO"/>
</dbReference>
<dbReference type="RefSeq" id="XP_002110212.1">
    <property type="nucleotide sequence ID" value="XM_002110176.1"/>
</dbReference>
<dbReference type="Pfam" id="PF01412">
    <property type="entry name" value="ArfGap"/>
    <property type="match status" value="1"/>
</dbReference>
<evidence type="ECO:0000256" key="5">
    <source>
        <dbReference type="PROSITE-ProRule" id="PRU00288"/>
    </source>
</evidence>
<evidence type="ECO:0000256" key="2">
    <source>
        <dbReference type="ARBA" id="ARBA00022723"/>
    </source>
</evidence>
<evidence type="ECO:0000313" key="8">
    <source>
        <dbReference type="EMBL" id="EDV28378.1"/>
    </source>
</evidence>
<protein>
    <recommendedName>
        <fullName evidence="10">ArfGAP with dual PH domains 1</fullName>
    </recommendedName>
</protein>
<gene>
    <name evidence="8" type="ORF">TRIADDRAFT_53982</name>
</gene>
<dbReference type="GO" id="GO:0005547">
    <property type="term" value="F:phosphatidylinositol-3,4,5-trisphosphate binding"/>
    <property type="evidence" value="ECO:0000318"/>
    <property type="project" value="GO_Central"/>
</dbReference>
<dbReference type="KEGG" id="tad:TRIADDRAFT_53982"/>
<sequence>MSSTRHKEELKKLLQRPENSICADCKGKKSLEWASFNLGVFICTDCVTVHRSLGVHISKVKSVFLDDWTDTAIQIMADNDNKSANKMWEKRVPIFFPRISARNVEMLREHWIKAKYENRLFTGEKSTIPLSTAKRGFLWKKGKIKNEWNRRLFVLSDDATTLSYFINEKDIEPKSEMSVECINATLVGKQKLGKPYGLQLLYKESDGKTRNFYMYSESGKEVIDWLCAIRTAKAAVLGCLYKSIPEQEEERISRMLSIEFLHEGYLEKTGPKENGAFRRRWFSLYDRKLMYFKGPLEPYPLGEIDIGLQDRGYKVQEDDIASHQRGDGFCFVFKTPGRNYYLRADSASEKRKWMRALNEALDSVHFYLNGK</sequence>
<keyword evidence="1" id="KW-0343">GTPase activation</keyword>
<name>B3RMK7_TRIAD</name>
<dbReference type="EMBL" id="DS985242">
    <property type="protein sequence ID" value="EDV28378.1"/>
    <property type="molecule type" value="Genomic_DNA"/>
</dbReference>
<dbReference type="Gene3D" id="1.10.220.150">
    <property type="entry name" value="Arf GTPase activating protein"/>
    <property type="match status" value="1"/>
</dbReference>
<dbReference type="InterPro" id="IPR037851">
    <property type="entry name" value="PH2_ADAP"/>
</dbReference>